<evidence type="ECO:0000313" key="9">
    <source>
        <dbReference type="EMBL" id="KGN81268.1"/>
    </source>
</evidence>
<dbReference type="GO" id="GO:0009358">
    <property type="term" value="C:polyphosphate kinase complex"/>
    <property type="evidence" value="ECO:0007669"/>
    <property type="project" value="InterPro"/>
</dbReference>
<dbReference type="InterPro" id="IPR036830">
    <property type="entry name" value="PP_kinase_middle_dom_sf"/>
</dbReference>
<keyword evidence="6" id="KW-0460">Magnesium</keyword>
<evidence type="ECO:0000256" key="4">
    <source>
        <dbReference type="ARBA" id="ARBA00022777"/>
    </source>
</evidence>
<dbReference type="GO" id="GO:0008976">
    <property type="term" value="F:polyphosphate kinase activity"/>
    <property type="evidence" value="ECO:0007669"/>
    <property type="project" value="UniProtKB-EC"/>
</dbReference>
<gene>
    <name evidence="9" type="ORF">HQ35_04715</name>
</gene>
<dbReference type="EC" id="2.7.4.1" evidence="7"/>
<organism evidence="9 10">
    <name type="scientific">Porphyromonas cangingivalis</name>
    <dbReference type="NCBI Taxonomy" id="36874"/>
    <lineage>
        <taxon>Bacteria</taxon>
        <taxon>Pseudomonadati</taxon>
        <taxon>Bacteroidota</taxon>
        <taxon>Bacteroidia</taxon>
        <taxon>Bacteroidales</taxon>
        <taxon>Porphyromonadaceae</taxon>
        <taxon>Porphyromonas</taxon>
    </lineage>
</organism>
<dbReference type="GO" id="GO:0006799">
    <property type="term" value="P:polyphosphate biosynthetic process"/>
    <property type="evidence" value="ECO:0007669"/>
    <property type="project" value="InterPro"/>
</dbReference>
<dbReference type="OrthoDB" id="9761456at2"/>
<dbReference type="PANTHER" id="PTHR30218">
    <property type="entry name" value="POLYPHOSPHATE KINASE"/>
    <property type="match status" value="1"/>
</dbReference>
<comment type="caution">
    <text evidence="9">The sequence shown here is derived from an EMBL/GenBank/DDBJ whole genome shotgun (WGS) entry which is preliminary data.</text>
</comment>
<dbReference type="Proteomes" id="UP000030125">
    <property type="component" value="Unassembled WGS sequence"/>
</dbReference>
<dbReference type="RefSeq" id="WP_036851432.1">
    <property type="nucleotide sequence ID" value="NZ_JQJD01000030.1"/>
</dbReference>
<dbReference type="EMBL" id="JQJD01000030">
    <property type="protein sequence ID" value="KGN81268.1"/>
    <property type="molecule type" value="Genomic_DNA"/>
</dbReference>
<dbReference type="GO" id="GO:0005524">
    <property type="term" value="F:ATP binding"/>
    <property type="evidence" value="ECO:0007669"/>
    <property type="project" value="UniProtKB-KW"/>
</dbReference>
<keyword evidence="3" id="KW-0547">Nucleotide-binding</keyword>
<keyword evidence="1 7" id="KW-0597">Phosphoprotein</keyword>
<comment type="similarity">
    <text evidence="7">Belongs to the polyphosphate kinase 1 (PPK1) family.</text>
</comment>
<dbReference type="PIRSF" id="PIRSF015589">
    <property type="entry name" value="PP_kinase"/>
    <property type="match status" value="1"/>
</dbReference>
<comment type="catalytic activity">
    <reaction evidence="7">
        <text>[phosphate](n) + ATP = [phosphate](n+1) + ADP</text>
        <dbReference type="Rhea" id="RHEA:19573"/>
        <dbReference type="Rhea" id="RHEA-COMP:9859"/>
        <dbReference type="Rhea" id="RHEA-COMP:14280"/>
        <dbReference type="ChEBI" id="CHEBI:16838"/>
        <dbReference type="ChEBI" id="CHEBI:30616"/>
        <dbReference type="ChEBI" id="CHEBI:456216"/>
        <dbReference type="EC" id="2.7.4.1"/>
    </reaction>
</comment>
<dbReference type="InterPro" id="IPR024953">
    <property type="entry name" value="PP_kinase_middle"/>
</dbReference>
<keyword evidence="5" id="KW-0067">ATP-binding</keyword>
<dbReference type="eggNOG" id="COG0855">
    <property type="taxonomic scope" value="Bacteria"/>
</dbReference>
<accession>A0A0A2EQS7</accession>
<keyword evidence="4 9" id="KW-0418">Kinase</keyword>
<dbReference type="Gene3D" id="3.30.1840.10">
    <property type="entry name" value="Polyphosphate kinase middle domain"/>
    <property type="match status" value="1"/>
</dbReference>
<dbReference type="PROSITE" id="PS50035">
    <property type="entry name" value="PLD"/>
    <property type="match status" value="1"/>
</dbReference>
<evidence type="ECO:0000256" key="1">
    <source>
        <dbReference type="ARBA" id="ARBA00022553"/>
    </source>
</evidence>
<evidence type="ECO:0000256" key="3">
    <source>
        <dbReference type="ARBA" id="ARBA00022741"/>
    </source>
</evidence>
<dbReference type="AlphaFoldDB" id="A0A0A2EQS7"/>
<dbReference type="STRING" id="36874.HQ34_03640"/>
<dbReference type="InterPro" id="IPR025200">
    <property type="entry name" value="PPK_C_dom2"/>
</dbReference>
<dbReference type="InterPro" id="IPR036832">
    <property type="entry name" value="PPK_N_dom_sf"/>
</dbReference>
<keyword evidence="2 7" id="KW-0808">Transferase</keyword>
<protein>
    <recommendedName>
        <fullName evidence="7">Polyphosphate kinase</fullName>
        <ecNumber evidence="7">2.7.4.1</ecNumber>
    </recommendedName>
</protein>
<dbReference type="SUPFAM" id="SSF143724">
    <property type="entry name" value="PHP14-like"/>
    <property type="match status" value="1"/>
</dbReference>
<dbReference type="Gene3D" id="3.30.870.10">
    <property type="entry name" value="Endonuclease Chain A"/>
    <property type="match status" value="2"/>
</dbReference>
<feature type="domain" description="PLD phosphodiesterase" evidence="8">
    <location>
        <begin position="592"/>
        <end position="622"/>
    </location>
</feature>
<comment type="PTM">
    <text evidence="7">An intermediate of this reaction is the autophosphorylated ppk in which a phosphate is covalently linked to a histidine residue through a N-P bond.</text>
</comment>
<dbReference type="PANTHER" id="PTHR30218:SF0">
    <property type="entry name" value="POLYPHOSPHATE KINASE"/>
    <property type="match status" value="1"/>
</dbReference>
<reference evidence="9 10" key="1">
    <citation type="submission" date="2014-08" db="EMBL/GenBank/DDBJ databases">
        <title>Porphyromonas cangingivalis strain:COT-109_OH1386 Genome sequencing.</title>
        <authorList>
            <person name="Wallis C."/>
            <person name="Deusch O."/>
            <person name="O'Flynn C."/>
            <person name="Davis I."/>
            <person name="Jospin G."/>
            <person name="Darling A.E."/>
            <person name="Coil D.A."/>
            <person name="Alexiev A."/>
            <person name="Horsfall A."/>
            <person name="Kirkwood N."/>
            <person name="Harris S."/>
            <person name="Eisen J.A."/>
        </authorList>
    </citation>
    <scope>NUCLEOTIDE SEQUENCE [LARGE SCALE GENOMIC DNA]</scope>
    <source>
        <strain evidence="10">COT-109 OH1386</strain>
    </source>
</reference>
<evidence type="ECO:0000256" key="2">
    <source>
        <dbReference type="ARBA" id="ARBA00022679"/>
    </source>
</evidence>
<dbReference type="InterPro" id="IPR041108">
    <property type="entry name" value="PP_kinase_C_1"/>
</dbReference>
<dbReference type="Pfam" id="PF17941">
    <property type="entry name" value="PP_kinase_C_1"/>
    <property type="match status" value="1"/>
</dbReference>
<sequence>MKHKEIGGKLRYVDRDISWLYFNRRILFEAQRKDVPLLERLKFLGIYSNNLDEFFRVRIALLRRTIDGFDPAASDAMRRETVSRLRQIYKINADLNSAFEDTFAHLISALGQEGIRIIRETELPQGKLEDEVHNFYMTELNASTNPIFLQKIKSITDVLDESIYLAVELKEISPDGCVLQEDIAIIRQPVEKFGRFIRLSDNSDGNVYIMFLDDVIRHNLKYIFVGKKYNSFKAYTFKFTKDSQVKMDDQDNDGGVLERISKGLNKRRKGDLLRVVFDKEMPKPMRDKLFKKAQLDRKDAKIPGGRYHNTKDLMTFPSCDRNDLLYAPQPPIVEYGDGVSQSIIDKILLKDRGLHFPYQSFDRFIRVLREAAISDDVKEIKVTLYRVARESNVVNALIAAARNGKKVTAVVELLARFDEASNILWSREMMANGIKVVFGPEKLKIHSKLVHISTKNGDIACVSTGNMHEGTAKVYTDYMLLTRDKRIVNEINKVFTFIEQPYLNVSFKNLLVAPNDMRNRFVYLINKEIKNKRKGLNAYIKVKVNHITDPRIINLLYKAAEVGVKIELLVRGNCSIVPDYCNPNIFVNAIIDRYLEHSRIFIFCNNDNPLYFIGSADWMERNMDRRIEVVSPVYDEDIKKELSMIVEKGLADTSQGHWVNMNGNLPRRKGASKIFERSQEELYRFYLEDNPLR</sequence>
<evidence type="ECO:0000256" key="7">
    <source>
        <dbReference type="RuleBase" id="RU003800"/>
    </source>
</evidence>
<dbReference type="Gene3D" id="1.20.58.310">
    <property type="entry name" value="Polyphosphate kinase N-terminal domain"/>
    <property type="match status" value="1"/>
</dbReference>
<name>A0A0A2EQS7_PORCN</name>
<comment type="function">
    <text evidence="7">Catalyzes the reversible transfer of the terminal phosphate of ATP to form a long-chain polyphosphate (polyP).</text>
</comment>
<evidence type="ECO:0000256" key="5">
    <source>
        <dbReference type="ARBA" id="ARBA00022840"/>
    </source>
</evidence>
<dbReference type="SUPFAM" id="SSF140356">
    <property type="entry name" value="PPK N-terminal domain-like"/>
    <property type="match status" value="1"/>
</dbReference>
<proteinExistence type="inferred from homology"/>
<keyword evidence="10" id="KW-1185">Reference proteome</keyword>
<dbReference type="Pfam" id="PF02503">
    <property type="entry name" value="PP_kinase"/>
    <property type="match status" value="1"/>
</dbReference>
<dbReference type="Pfam" id="PF13089">
    <property type="entry name" value="PP_kinase_N"/>
    <property type="match status" value="1"/>
</dbReference>
<dbReference type="NCBIfam" id="TIGR03705">
    <property type="entry name" value="poly_P_kin"/>
    <property type="match status" value="1"/>
</dbReference>
<dbReference type="InterPro" id="IPR001736">
    <property type="entry name" value="PLipase_D/transphosphatidylase"/>
</dbReference>
<evidence type="ECO:0000313" key="10">
    <source>
        <dbReference type="Proteomes" id="UP000030125"/>
    </source>
</evidence>
<evidence type="ECO:0000256" key="6">
    <source>
        <dbReference type="ARBA" id="ARBA00022842"/>
    </source>
</evidence>
<evidence type="ECO:0000259" key="8">
    <source>
        <dbReference type="PROSITE" id="PS50035"/>
    </source>
</evidence>
<dbReference type="NCBIfam" id="NF003925">
    <property type="entry name" value="PRK05443.3-3"/>
    <property type="match status" value="1"/>
</dbReference>
<dbReference type="SUPFAM" id="SSF56024">
    <property type="entry name" value="Phospholipase D/nuclease"/>
    <property type="match status" value="2"/>
</dbReference>
<dbReference type="InterPro" id="IPR025198">
    <property type="entry name" value="PPK_N_dom"/>
</dbReference>
<dbReference type="Pfam" id="PF13090">
    <property type="entry name" value="PP_kinase_C"/>
    <property type="match status" value="1"/>
</dbReference>
<dbReference type="InterPro" id="IPR003414">
    <property type="entry name" value="PP_kinase"/>
</dbReference>
<dbReference type="NCBIfam" id="NF003917">
    <property type="entry name" value="PRK05443.1-1"/>
    <property type="match status" value="1"/>
</dbReference>